<dbReference type="InterPro" id="IPR049457">
    <property type="entry name" value="Emfourin"/>
</dbReference>
<gene>
    <name evidence="1" type="ORF">ANME2D_02586</name>
</gene>
<proteinExistence type="predicted"/>
<organism evidence="1 2">
    <name type="scientific">Candidatus Methanoperedens nitratireducens</name>
    <dbReference type="NCBI Taxonomy" id="1392998"/>
    <lineage>
        <taxon>Archaea</taxon>
        <taxon>Methanobacteriati</taxon>
        <taxon>Methanobacteriota</taxon>
        <taxon>Stenosarchaea group</taxon>
        <taxon>Methanomicrobia</taxon>
        <taxon>Methanosarcinales</taxon>
        <taxon>ANME-2 cluster</taxon>
        <taxon>Candidatus Methanoperedentaceae</taxon>
        <taxon>Candidatus Methanoperedens</taxon>
    </lineage>
</organism>
<keyword evidence="2" id="KW-1185">Reference proteome</keyword>
<dbReference type="Pfam" id="PF20242">
    <property type="entry name" value="Emfourin"/>
    <property type="match status" value="1"/>
</dbReference>
<dbReference type="OrthoDB" id="135955at2157"/>
<name>A0A062V583_9EURY</name>
<comment type="caution">
    <text evidence="1">The sequence shown here is derived from an EMBL/GenBank/DDBJ whole genome shotgun (WGS) entry which is preliminary data.</text>
</comment>
<evidence type="ECO:0000313" key="2">
    <source>
        <dbReference type="Proteomes" id="UP000027153"/>
    </source>
</evidence>
<evidence type="ECO:0000313" key="1">
    <source>
        <dbReference type="EMBL" id="KCZ70565.1"/>
    </source>
</evidence>
<dbReference type="EMBL" id="JMIY01000007">
    <property type="protein sequence ID" value="KCZ70565.1"/>
    <property type="molecule type" value="Genomic_DNA"/>
</dbReference>
<sequence length="98" mass="10893">MLIQFVRTGGFAGLRTAVTLDTDTLPPEEARKLLEMVDASGFFNLPEKFPVPTRGADYFVYRLTVEKEGRKHTVEVSDPVAPAALRPLLQSLVAYARK</sequence>
<accession>A0A062V583</accession>
<reference evidence="1 2" key="1">
    <citation type="journal article" date="2013" name="Nature">
        <title>Anaerobic oxidation of methane coupled to nitrate reduction in a novel archaeal lineage.</title>
        <authorList>
            <person name="Haroon M.F."/>
            <person name="Hu S."/>
            <person name="Shi Y."/>
            <person name="Imelfort M."/>
            <person name="Keller J."/>
            <person name="Hugenholtz P."/>
            <person name="Yuan Z."/>
            <person name="Tyson G.W."/>
        </authorList>
    </citation>
    <scope>NUCLEOTIDE SEQUENCE [LARGE SCALE GENOMIC DNA]</scope>
    <source>
        <strain evidence="1 2">ANME-2d</strain>
    </source>
</reference>
<dbReference type="Proteomes" id="UP000027153">
    <property type="component" value="Unassembled WGS sequence"/>
</dbReference>
<dbReference type="RefSeq" id="WP_048092255.1">
    <property type="nucleotide sequence ID" value="NZ_JMIY01000007.1"/>
</dbReference>
<dbReference type="AlphaFoldDB" id="A0A062V583"/>
<protein>
    <submittedName>
        <fullName evidence="1">Uncharacterized protein</fullName>
    </submittedName>
</protein>